<reference evidence="2 3" key="1">
    <citation type="journal article" date="2017" name="Int. J. Parasitol.">
        <title>The genome of the protozoan parasite Cystoisospora suis and a reverse vaccinology approach to identify vaccine candidates.</title>
        <authorList>
            <person name="Palmieri N."/>
            <person name="Shrestha A."/>
            <person name="Ruttkowski B."/>
            <person name="Beck T."/>
            <person name="Vogl C."/>
            <person name="Tomley F."/>
            <person name="Blake D.P."/>
            <person name="Joachim A."/>
        </authorList>
    </citation>
    <scope>NUCLEOTIDE SEQUENCE [LARGE SCALE GENOMIC DNA]</scope>
    <source>
        <strain evidence="2 3">Wien I</strain>
    </source>
</reference>
<feature type="compositionally biased region" description="Low complexity" evidence="1">
    <location>
        <begin position="281"/>
        <end position="290"/>
    </location>
</feature>
<dbReference type="Proteomes" id="UP000221165">
    <property type="component" value="Unassembled WGS sequence"/>
</dbReference>
<name>A0A2C6L2S0_9APIC</name>
<gene>
    <name evidence="2" type="ORF">CSUI_004008</name>
</gene>
<sequence length="311" mass="34098">MTEQAYPEGLSPSFNHSDKQKMKGENAEVQEEGETTEDLLSLPNGPVHFLKAHSSCGHGGKFRKMFFDFGLDVLLQSALESSEDSLVSSQPSDRPKTPSPLPLRAHERAAGLEFPVEVEKDVFIPSQSSSFSAFSSSSTAALEASQSLRVLQRQLPRLLANMRASDEEVERVAMRLRELTTLDQMRPKVLTGLHEEVTAGTMKVVPGQAGMDERDRLRLHGGSEEEGALRDHGRPTKKLRVSSEFDMGSEANIGQDGRDVRCDGSLVSSGEEEPSQITFDVSSQLLSVSQPLTGSQQTEGTLEKDDPRAEW</sequence>
<comment type="caution">
    <text evidence="2">The sequence shown here is derived from an EMBL/GenBank/DDBJ whole genome shotgun (WGS) entry which is preliminary data.</text>
</comment>
<feature type="compositionally biased region" description="Polar residues" evidence="1">
    <location>
        <begin position="291"/>
        <end position="300"/>
    </location>
</feature>
<evidence type="ECO:0000313" key="2">
    <source>
        <dbReference type="EMBL" id="PHJ22152.1"/>
    </source>
</evidence>
<dbReference type="GeneID" id="94427414"/>
<feature type="compositionally biased region" description="Basic and acidic residues" evidence="1">
    <location>
        <begin position="301"/>
        <end position="311"/>
    </location>
</feature>
<feature type="region of interest" description="Disordered" evidence="1">
    <location>
        <begin position="1"/>
        <end position="42"/>
    </location>
</feature>
<dbReference type="RefSeq" id="XP_067923829.1">
    <property type="nucleotide sequence ID" value="XM_068064203.1"/>
</dbReference>
<dbReference type="AlphaFoldDB" id="A0A2C6L2S0"/>
<dbReference type="EMBL" id="MIGC01001798">
    <property type="protein sequence ID" value="PHJ22152.1"/>
    <property type="molecule type" value="Genomic_DNA"/>
</dbReference>
<protein>
    <submittedName>
        <fullName evidence="2">Uncharacterized protein</fullName>
    </submittedName>
</protein>
<feature type="region of interest" description="Disordered" evidence="1">
    <location>
        <begin position="243"/>
        <end position="311"/>
    </location>
</feature>
<dbReference type="VEuPathDB" id="ToxoDB:CSUI_004008"/>
<feature type="compositionally biased region" description="Acidic residues" evidence="1">
    <location>
        <begin position="28"/>
        <end position="37"/>
    </location>
</feature>
<evidence type="ECO:0000313" key="3">
    <source>
        <dbReference type="Proteomes" id="UP000221165"/>
    </source>
</evidence>
<feature type="compositionally biased region" description="Basic and acidic residues" evidence="1">
    <location>
        <begin position="16"/>
        <end position="26"/>
    </location>
</feature>
<evidence type="ECO:0000256" key="1">
    <source>
        <dbReference type="SAM" id="MobiDB-lite"/>
    </source>
</evidence>
<organism evidence="2 3">
    <name type="scientific">Cystoisospora suis</name>
    <dbReference type="NCBI Taxonomy" id="483139"/>
    <lineage>
        <taxon>Eukaryota</taxon>
        <taxon>Sar</taxon>
        <taxon>Alveolata</taxon>
        <taxon>Apicomplexa</taxon>
        <taxon>Conoidasida</taxon>
        <taxon>Coccidia</taxon>
        <taxon>Eucoccidiorida</taxon>
        <taxon>Eimeriorina</taxon>
        <taxon>Sarcocystidae</taxon>
        <taxon>Cystoisospora</taxon>
    </lineage>
</organism>
<keyword evidence="3" id="KW-1185">Reference proteome</keyword>
<accession>A0A2C6L2S0</accession>
<proteinExistence type="predicted"/>